<organism evidence="1">
    <name type="scientific">marine metagenome</name>
    <dbReference type="NCBI Taxonomy" id="408172"/>
    <lineage>
        <taxon>unclassified sequences</taxon>
        <taxon>metagenomes</taxon>
        <taxon>ecological metagenomes</taxon>
    </lineage>
</organism>
<sequence length="301" mass="34259">RGPAEQPDIVQIASGGINPLRYGHLFDLIRAWFTLHPVYDEIGQPIAVPGWDFPGISKVRKQLERGQTLLSKTQKVFDQLPIRGSRADVIAKLEEQRDQIEKALGYVDLYGAYVECQAIYGLESLLKLWDSLDEEDKNDFCFDPGIIDWNQYANEIHLPSVVKAGRVPMSPPSKKGPDRETRLRSQILSPDRHIAAFDLENTLIASNVVSSFAWLASRRLSRAERIRLVVKTLAEVPQLLSLDKQDRGDFLRHFYKRYEGAPISQISEDSAEQFSDLILSKSFPEGIRRVREHRNLGHKTV</sequence>
<evidence type="ECO:0000313" key="1">
    <source>
        <dbReference type="EMBL" id="SVD22881.1"/>
    </source>
</evidence>
<dbReference type="AlphaFoldDB" id="A0A382TN24"/>
<feature type="non-terminal residue" evidence="1">
    <location>
        <position position="1"/>
    </location>
</feature>
<gene>
    <name evidence="1" type="ORF">METZ01_LOCUS375735</name>
</gene>
<proteinExistence type="predicted"/>
<dbReference type="EMBL" id="UINC01137502">
    <property type="protein sequence ID" value="SVD22881.1"/>
    <property type="molecule type" value="Genomic_DNA"/>
</dbReference>
<name>A0A382TN24_9ZZZZ</name>
<accession>A0A382TN24</accession>
<dbReference type="InterPro" id="IPR023214">
    <property type="entry name" value="HAD_sf"/>
</dbReference>
<reference evidence="1" key="1">
    <citation type="submission" date="2018-05" db="EMBL/GenBank/DDBJ databases">
        <authorList>
            <person name="Lanie J.A."/>
            <person name="Ng W.-L."/>
            <person name="Kazmierczak K.M."/>
            <person name="Andrzejewski T.M."/>
            <person name="Davidsen T.M."/>
            <person name="Wayne K.J."/>
            <person name="Tettelin H."/>
            <person name="Glass J.I."/>
            <person name="Rusch D."/>
            <person name="Podicherti R."/>
            <person name="Tsui H.-C.T."/>
            <person name="Winkler M.E."/>
        </authorList>
    </citation>
    <scope>NUCLEOTIDE SEQUENCE</scope>
</reference>
<dbReference type="Gene3D" id="3.40.50.1000">
    <property type="entry name" value="HAD superfamily/HAD-like"/>
    <property type="match status" value="1"/>
</dbReference>
<dbReference type="Gene3D" id="1.20.1440.100">
    <property type="entry name" value="SG protein - dephosphorylation function"/>
    <property type="match status" value="1"/>
</dbReference>
<feature type="non-terminal residue" evidence="1">
    <location>
        <position position="301"/>
    </location>
</feature>
<protein>
    <submittedName>
        <fullName evidence="1">Uncharacterized protein</fullName>
    </submittedName>
</protein>